<evidence type="ECO:0000313" key="2">
    <source>
        <dbReference type="Proteomes" id="UP001600109"/>
    </source>
</evidence>
<evidence type="ECO:0000313" key="1">
    <source>
        <dbReference type="EMBL" id="MFE3868727.1"/>
    </source>
</evidence>
<dbReference type="RefSeq" id="WP_379855337.1">
    <property type="nucleotide sequence ID" value="NZ_JBHZPZ010000013.1"/>
</dbReference>
<sequence>MSVTIKPITDHEQYEVNGHLVYKDSLDNWTCKHDLSSKELTAFRNYQKLVINNKAFKKHTKATYQI</sequence>
<gene>
    <name evidence="1" type="ORF">ACFX5E_11665</name>
</gene>
<organism evidence="1 2">
    <name type="scientific">Flavobacterium xylosi</name>
    <dbReference type="NCBI Taxonomy" id="3230415"/>
    <lineage>
        <taxon>Bacteria</taxon>
        <taxon>Pseudomonadati</taxon>
        <taxon>Bacteroidota</taxon>
        <taxon>Flavobacteriia</taxon>
        <taxon>Flavobacteriales</taxon>
        <taxon>Flavobacteriaceae</taxon>
        <taxon>Flavobacterium</taxon>
    </lineage>
</organism>
<reference evidence="1 2" key="1">
    <citation type="submission" date="2024-06" db="EMBL/GenBank/DDBJ databases">
        <title>Flavobacterium spp. isolated from glacier.</title>
        <authorList>
            <person name="Han D."/>
        </authorList>
    </citation>
    <scope>NUCLEOTIDE SEQUENCE [LARGE SCALE GENOMIC DNA]</scope>
    <source>
        <strain evidence="1 2">LS2P90</strain>
    </source>
</reference>
<proteinExistence type="predicted"/>
<comment type="caution">
    <text evidence="1">The sequence shown here is derived from an EMBL/GenBank/DDBJ whole genome shotgun (WGS) entry which is preliminary data.</text>
</comment>
<protein>
    <submittedName>
        <fullName evidence="1">Uncharacterized protein</fullName>
    </submittedName>
</protein>
<name>A0ABW6HY95_9FLAO</name>
<dbReference type="EMBL" id="JBHZPZ010000013">
    <property type="protein sequence ID" value="MFE3868727.1"/>
    <property type="molecule type" value="Genomic_DNA"/>
</dbReference>
<dbReference type="Proteomes" id="UP001600109">
    <property type="component" value="Unassembled WGS sequence"/>
</dbReference>
<keyword evidence="2" id="KW-1185">Reference proteome</keyword>
<accession>A0ABW6HY95</accession>